<dbReference type="Proteomes" id="UP000062973">
    <property type="component" value="Chromosome"/>
</dbReference>
<dbReference type="PANTHER" id="PTHR43031:SF1">
    <property type="entry name" value="PYRIDINE NUCLEOTIDE-DISULPHIDE OXIDOREDUCTASE"/>
    <property type="match status" value="1"/>
</dbReference>
<keyword evidence="3" id="KW-1185">Reference proteome</keyword>
<dbReference type="CDD" id="cd00158">
    <property type="entry name" value="RHOD"/>
    <property type="match status" value="1"/>
</dbReference>
<gene>
    <name evidence="2" type="ORF">AMETH_0162</name>
</gene>
<evidence type="ECO:0000259" key="1">
    <source>
        <dbReference type="PROSITE" id="PS50206"/>
    </source>
</evidence>
<dbReference type="SMART" id="SM00450">
    <property type="entry name" value="RHOD"/>
    <property type="match status" value="1"/>
</dbReference>
<dbReference type="PANTHER" id="PTHR43031">
    <property type="entry name" value="FAD-DEPENDENT OXIDOREDUCTASE"/>
    <property type="match status" value="1"/>
</dbReference>
<dbReference type="SUPFAM" id="SSF52821">
    <property type="entry name" value="Rhodanese/Cell cycle control phosphatase"/>
    <property type="match status" value="1"/>
</dbReference>
<dbReference type="STRING" id="1068978.AMETH_0162"/>
<dbReference type="KEGG" id="amq:AMETH_0162"/>
<dbReference type="HOGENOM" id="CLU_089574_13_0_11"/>
<dbReference type="InterPro" id="IPR036873">
    <property type="entry name" value="Rhodanese-like_dom_sf"/>
</dbReference>
<proteinExistence type="predicted"/>
<dbReference type="eggNOG" id="COG0607">
    <property type="taxonomic scope" value="Bacteria"/>
</dbReference>
<dbReference type="AlphaFoldDB" id="A0A076MHR7"/>
<name>A0A076MHR7_AMYME</name>
<dbReference type="Gene3D" id="3.40.250.10">
    <property type="entry name" value="Rhodanese-like domain"/>
    <property type="match status" value="1"/>
</dbReference>
<protein>
    <submittedName>
        <fullName evidence="2">Rhodanese-like protein</fullName>
    </submittedName>
</protein>
<feature type="domain" description="Rhodanese" evidence="1">
    <location>
        <begin position="17"/>
        <end position="107"/>
    </location>
</feature>
<dbReference type="Pfam" id="PF00581">
    <property type="entry name" value="Rhodanese"/>
    <property type="match status" value="1"/>
</dbReference>
<dbReference type="OrthoDB" id="9800872at2"/>
<organism evidence="2 3">
    <name type="scientific">Amycolatopsis methanolica 239</name>
    <dbReference type="NCBI Taxonomy" id="1068978"/>
    <lineage>
        <taxon>Bacteria</taxon>
        <taxon>Bacillati</taxon>
        <taxon>Actinomycetota</taxon>
        <taxon>Actinomycetes</taxon>
        <taxon>Pseudonocardiales</taxon>
        <taxon>Pseudonocardiaceae</taxon>
        <taxon>Amycolatopsis</taxon>
        <taxon>Amycolatopsis methanolica group</taxon>
    </lineage>
</organism>
<reference evidence="2 3" key="1">
    <citation type="submission" date="2014-07" db="EMBL/GenBank/DDBJ databases">
        <title>Whole Genome Sequence of the Amycolatopsis methanolica 239.</title>
        <authorList>
            <person name="Tang B."/>
        </authorList>
    </citation>
    <scope>NUCLEOTIDE SEQUENCE [LARGE SCALE GENOMIC DNA]</scope>
    <source>
        <strain evidence="2 3">239</strain>
    </source>
</reference>
<dbReference type="EMBL" id="CP009110">
    <property type="protein sequence ID" value="AIJ20254.1"/>
    <property type="molecule type" value="Genomic_DNA"/>
</dbReference>
<sequence length="116" mass="12270">MNVQPGDIPTASVSELPADGLVLLDVREQDEWDAGHAPGAIHIPLGELPARTDELAQLPDDQPLYVVCRTGGRSARAAAWLNASGWDAINVAGGMKSWETEGRPVVGEHDGPPEVL</sequence>
<dbReference type="InterPro" id="IPR050229">
    <property type="entry name" value="GlpE_sulfurtransferase"/>
</dbReference>
<accession>A0A076MHR7</accession>
<dbReference type="RefSeq" id="WP_017986117.1">
    <property type="nucleotide sequence ID" value="NZ_AQUL01000001.1"/>
</dbReference>
<dbReference type="PATRIC" id="fig|1068978.7.peg.174"/>
<evidence type="ECO:0000313" key="3">
    <source>
        <dbReference type="Proteomes" id="UP000062973"/>
    </source>
</evidence>
<dbReference type="PROSITE" id="PS50206">
    <property type="entry name" value="RHODANESE_3"/>
    <property type="match status" value="1"/>
</dbReference>
<evidence type="ECO:0000313" key="2">
    <source>
        <dbReference type="EMBL" id="AIJ20254.1"/>
    </source>
</evidence>
<dbReference type="InterPro" id="IPR001763">
    <property type="entry name" value="Rhodanese-like_dom"/>
</dbReference>